<protein>
    <recommendedName>
        <fullName evidence="5">Ribosome quality control complex subunit 2</fullName>
    </recommendedName>
</protein>
<keyword evidence="3" id="KW-0963">Cytoplasm</keyword>
<evidence type="ECO:0000256" key="4">
    <source>
        <dbReference type="ARBA" id="ARBA00023054"/>
    </source>
</evidence>
<evidence type="ECO:0000259" key="8">
    <source>
        <dbReference type="Pfam" id="PF05670"/>
    </source>
</evidence>
<evidence type="ECO:0000256" key="5">
    <source>
        <dbReference type="ARBA" id="ARBA00070414"/>
    </source>
</evidence>
<dbReference type="EMBL" id="ML986586">
    <property type="protein sequence ID" value="KAF2268512.1"/>
    <property type="molecule type" value="Genomic_DNA"/>
</dbReference>
<dbReference type="Proteomes" id="UP000800093">
    <property type="component" value="Unassembled WGS sequence"/>
</dbReference>
<accession>A0A9P4N6K4</accession>
<evidence type="ECO:0000256" key="2">
    <source>
        <dbReference type="ARBA" id="ARBA00008318"/>
    </source>
</evidence>
<dbReference type="OrthoDB" id="207084at2759"/>
<evidence type="ECO:0000313" key="10">
    <source>
        <dbReference type="EMBL" id="KAF2268512.1"/>
    </source>
</evidence>
<dbReference type="FunFam" id="2.30.310.10:FF:000003">
    <property type="entry name" value="Zinc knuckle domain containing protein"/>
    <property type="match status" value="1"/>
</dbReference>
<feature type="region of interest" description="Disordered" evidence="7">
    <location>
        <begin position="1102"/>
        <end position="1128"/>
    </location>
</feature>
<feature type="region of interest" description="Disordered" evidence="7">
    <location>
        <begin position="715"/>
        <end position="788"/>
    </location>
</feature>
<evidence type="ECO:0000313" key="11">
    <source>
        <dbReference type="Proteomes" id="UP000800093"/>
    </source>
</evidence>
<keyword evidence="4 6" id="KW-0175">Coiled coil</keyword>
<feature type="domain" description="NFACT protein C-terminal" evidence="9">
    <location>
        <begin position="993"/>
        <end position="1099"/>
    </location>
</feature>
<proteinExistence type="inferred from homology"/>
<name>A0A9P4N6K4_9PLEO</name>
<dbReference type="GO" id="GO:0043023">
    <property type="term" value="F:ribosomal large subunit binding"/>
    <property type="evidence" value="ECO:0007669"/>
    <property type="project" value="TreeGrafter"/>
</dbReference>
<feature type="region of interest" description="Disordered" evidence="7">
    <location>
        <begin position="802"/>
        <end position="828"/>
    </location>
</feature>
<dbReference type="GO" id="GO:0005737">
    <property type="term" value="C:cytoplasm"/>
    <property type="evidence" value="ECO:0007669"/>
    <property type="project" value="UniProtKB-SubCell"/>
</dbReference>
<sequence length="1128" mass="124139">MKQRFSSLDVKVIAHELSQTLCPLRVTNIYDLSSRIFLIKFHKPDHREQLIIDSGFRCHLTSYARTTAAAPSGFVARLRKYLKTRRVTSISQVGTDRIIEVQFSDGLYRLYLEFYAGGNIVLTDGDLKVLALLRNVDEGADHERLRIGLEYNLSLKQNYGGVPALTKDRVREGLLKAVSKQQEPAAAGKKSKKQAKDALRKALAVSITECPPLLVDHAFHVANFDSSLKPEEVLAKEPLLDELLVALKKAREISETITDADPIKGYILAKSNPALQKAAPDTDAPSDKSILLYDDFHPFRPEQLASSDYTFIEFDGFNKAVDEFFSSIEGQKLESRLHERELLAKKKLDQAYQEHANRIGSLQQVQELNFRKAEAILANVHRVTEAIAAVNGLVKQGMDWGDIARLIEREQNQGNPVAQLIRLPLKLYENTVTLLLDDTTWDQEQVEEEGYDTSSVSEVSDDEESDQKPSKRAASTPVPVASTLAIDIDLGLSAWANSTEYFEQRRTAAGKEERTVQASEKALKSAERKVQEDLKKGLKQEKNVLRPVRKQQWFEKFVYFISSDGYLVFGGKDAQQNEILYRRYLRKGDVYVHADLKGAVPMIIKNNPNTPDAPIPPSTLSQAGHLSVSTSEAWDSKAVMSAWWVNSDQVSKTGPAGEYLAVGMFNITGKKEFLPPAQLIVGLGVIFEISEESKAQHRKHRIDNPAMAMAVETTDLDRNRQGGSLTADSDSDDGFPDAKIRSESDEEFPDAKLGGETDESDAGSAATEHANPLQSTAATAAESSEDEVDKIIMPTLKSLELSSKDAPDEVESPAHSAQTQDSKAARRHLSARERRLLRKGQLPSSTPTSSDTLSIAHAAEEANAFIDQDQAKGSTKGPRTVISQASKAEGGRPLPRGKRSKAKKLAAKYADQDEEDRALAMHLLGSQTGQKAAEASAQAKRDKEAEAQANKQRRREQHLRAQAVGKAAEEARRAAHEGNFLDDEGVDDETLKAQLQGLDAFTGRPLPGDEILSAIPVCAPWSALSSYKYKVKLQPGAVKRGKAVKEILARWNAAGKNPKVLDKHSRDVERIWPREIDLIMGWKESEVVGTLPVSKVRVMISDGSSGGGGGGAKGKNKSARGGRGSKRK</sequence>
<dbReference type="GO" id="GO:1990112">
    <property type="term" value="C:RQC complex"/>
    <property type="evidence" value="ECO:0007669"/>
    <property type="project" value="TreeGrafter"/>
</dbReference>
<dbReference type="InterPro" id="IPR008532">
    <property type="entry name" value="NFACT_RNA-bd"/>
</dbReference>
<evidence type="ECO:0000256" key="1">
    <source>
        <dbReference type="ARBA" id="ARBA00004496"/>
    </source>
</evidence>
<feature type="compositionally biased region" description="Basic residues" evidence="7">
    <location>
        <begin position="1114"/>
        <end position="1128"/>
    </location>
</feature>
<dbReference type="Gene3D" id="2.30.310.10">
    <property type="entry name" value="ibrinogen binding protein from staphylococcus aureus domain"/>
    <property type="match status" value="1"/>
</dbReference>
<dbReference type="PANTHER" id="PTHR15239">
    <property type="entry name" value="NUCLEAR EXPORT MEDIATOR FACTOR NEMF"/>
    <property type="match status" value="1"/>
</dbReference>
<keyword evidence="11" id="KW-1185">Reference proteome</keyword>
<evidence type="ECO:0000256" key="7">
    <source>
        <dbReference type="SAM" id="MobiDB-lite"/>
    </source>
</evidence>
<feature type="region of interest" description="Disordered" evidence="7">
    <location>
        <begin position="866"/>
        <end position="910"/>
    </location>
</feature>
<comment type="subcellular location">
    <subcellularLocation>
        <location evidence="1">Cytoplasm</location>
    </subcellularLocation>
</comment>
<feature type="compositionally biased region" description="Gly residues" evidence="7">
    <location>
        <begin position="1104"/>
        <end position="1113"/>
    </location>
</feature>
<feature type="region of interest" description="Disordered" evidence="7">
    <location>
        <begin position="443"/>
        <end position="476"/>
    </location>
</feature>
<dbReference type="InterPro" id="IPR051608">
    <property type="entry name" value="RQC_Subunit_NEMF"/>
</dbReference>
<dbReference type="GO" id="GO:0072344">
    <property type="term" value="P:rescue of stalled ribosome"/>
    <property type="evidence" value="ECO:0007669"/>
    <property type="project" value="TreeGrafter"/>
</dbReference>
<feature type="coiled-coil region" evidence="6">
    <location>
        <begin position="509"/>
        <end position="536"/>
    </location>
</feature>
<dbReference type="InterPro" id="IPR021846">
    <property type="entry name" value="NFACT-C"/>
</dbReference>
<feature type="domain" description="NFACT RNA-binding" evidence="8">
    <location>
        <begin position="556"/>
        <end position="669"/>
    </location>
</feature>
<dbReference type="Pfam" id="PF11923">
    <property type="entry name" value="NFACT-C"/>
    <property type="match status" value="1"/>
</dbReference>
<feature type="compositionally biased region" description="Basic and acidic residues" evidence="7">
    <location>
        <begin position="736"/>
        <end position="755"/>
    </location>
</feature>
<feature type="compositionally biased region" description="Basic residues" evidence="7">
    <location>
        <begin position="895"/>
        <end position="906"/>
    </location>
</feature>
<evidence type="ECO:0000256" key="6">
    <source>
        <dbReference type="SAM" id="Coils"/>
    </source>
</evidence>
<gene>
    <name evidence="10" type="ORF">CC78DRAFT_372600</name>
</gene>
<comment type="caution">
    <text evidence="10">The sequence shown here is derived from an EMBL/GenBank/DDBJ whole genome shotgun (WGS) entry which is preliminary data.</text>
</comment>
<dbReference type="Pfam" id="PF05670">
    <property type="entry name" value="NFACT-R_1"/>
    <property type="match status" value="1"/>
</dbReference>
<organism evidence="10 11">
    <name type="scientific">Lojkania enalia</name>
    <dbReference type="NCBI Taxonomy" id="147567"/>
    <lineage>
        <taxon>Eukaryota</taxon>
        <taxon>Fungi</taxon>
        <taxon>Dikarya</taxon>
        <taxon>Ascomycota</taxon>
        <taxon>Pezizomycotina</taxon>
        <taxon>Dothideomycetes</taxon>
        <taxon>Pleosporomycetidae</taxon>
        <taxon>Pleosporales</taxon>
        <taxon>Pleosporales incertae sedis</taxon>
        <taxon>Lojkania</taxon>
    </lineage>
</organism>
<feature type="region of interest" description="Disordered" evidence="7">
    <location>
        <begin position="927"/>
        <end position="957"/>
    </location>
</feature>
<comment type="similarity">
    <text evidence="2">Belongs to the NEMF family.</text>
</comment>
<evidence type="ECO:0000259" key="9">
    <source>
        <dbReference type="Pfam" id="PF11923"/>
    </source>
</evidence>
<reference evidence="11" key="1">
    <citation type="journal article" date="2020" name="Stud. Mycol.">
        <title>101 Dothideomycetes genomes: A test case for predicting lifestyles and emergence of pathogens.</title>
        <authorList>
            <person name="Haridas S."/>
            <person name="Albert R."/>
            <person name="Binder M."/>
            <person name="Bloem J."/>
            <person name="LaButti K."/>
            <person name="Salamov A."/>
            <person name="Andreopoulos B."/>
            <person name="Baker S."/>
            <person name="Barry K."/>
            <person name="Bills G."/>
            <person name="Bluhm B."/>
            <person name="Cannon C."/>
            <person name="Castanera R."/>
            <person name="Culley D."/>
            <person name="Daum C."/>
            <person name="Ezra D."/>
            <person name="Gonzalez J."/>
            <person name="Henrissat B."/>
            <person name="Kuo A."/>
            <person name="Liang C."/>
            <person name="Lipzen A."/>
            <person name="Lutzoni F."/>
            <person name="Magnuson J."/>
            <person name="Mondo S."/>
            <person name="Nolan M."/>
            <person name="Ohm R."/>
            <person name="Pangilinan J."/>
            <person name="Park H.-J."/>
            <person name="Ramirez L."/>
            <person name="Alfaro M."/>
            <person name="Sun H."/>
            <person name="Tritt A."/>
            <person name="Yoshinaga Y."/>
            <person name="Zwiers L.-H."/>
            <person name="Turgeon B."/>
            <person name="Goodwin S."/>
            <person name="Spatafora J."/>
            <person name="Crous P."/>
            <person name="Grigoriev I."/>
        </authorList>
    </citation>
    <scope>NUCLEOTIDE SEQUENCE [LARGE SCALE GENOMIC DNA]</scope>
    <source>
        <strain evidence="11">CBS 304.66</strain>
    </source>
</reference>
<dbReference type="GO" id="GO:0000049">
    <property type="term" value="F:tRNA binding"/>
    <property type="evidence" value="ECO:0007669"/>
    <property type="project" value="TreeGrafter"/>
</dbReference>
<evidence type="ECO:0000256" key="3">
    <source>
        <dbReference type="ARBA" id="ARBA00022490"/>
    </source>
</evidence>
<dbReference type="AlphaFoldDB" id="A0A9P4N6K4"/>
<dbReference type="Pfam" id="PF05833">
    <property type="entry name" value="NFACT_N"/>
    <property type="match status" value="1"/>
</dbReference>
<dbReference type="PANTHER" id="PTHR15239:SF6">
    <property type="entry name" value="RIBOSOME QUALITY CONTROL COMPLEX SUBUNIT NEMF"/>
    <property type="match status" value="1"/>
</dbReference>
<dbReference type="GO" id="GO:1990116">
    <property type="term" value="P:ribosome-associated ubiquitin-dependent protein catabolic process"/>
    <property type="evidence" value="ECO:0007669"/>
    <property type="project" value="TreeGrafter"/>
</dbReference>